<accession>A0A382RAJ7</accession>
<reference evidence="3" key="1">
    <citation type="submission" date="2018-05" db="EMBL/GenBank/DDBJ databases">
        <authorList>
            <person name="Lanie J.A."/>
            <person name="Ng W.-L."/>
            <person name="Kazmierczak K.M."/>
            <person name="Andrzejewski T.M."/>
            <person name="Davidsen T.M."/>
            <person name="Wayne K.J."/>
            <person name="Tettelin H."/>
            <person name="Glass J.I."/>
            <person name="Rusch D."/>
            <person name="Podicherti R."/>
            <person name="Tsui H.-C.T."/>
            <person name="Winkler M.E."/>
        </authorList>
    </citation>
    <scope>NUCLEOTIDE SEQUENCE</scope>
</reference>
<evidence type="ECO:0000259" key="2">
    <source>
        <dbReference type="Pfam" id="PF07364"/>
    </source>
</evidence>
<name>A0A382RAJ7_9ZZZZ</name>
<sequence>SFGINIERQGTTLWPCLPLYALANRQLERQGVLSNSIVLGFPYADVEEMGSTAIAVTDGDAELAQELADEMAAYMVEHRAEFVGEYITVEEAVERAVGSGEGPICLLDMGDNVGGGSSADSTLIAHEIHRRGDTTAFVCLYDRVSQERARQAGVGAKLELSMGGTTDDRHGEPLETAVTVKSLHDGKYEESEVRHGGYSHFDMGPTAVVTTATGLTISLTTLRAVPVSLGIVTSVGVEPADFQILVAKGVHAPVAAFEPVCAALIRVNTGGVTAADMRTFEYEHRRRPMYPFEEIG</sequence>
<organism evidence="3">
    <name type="scientific">marine metagenome</name>
    <dbReference type="NCBI Taxonomy" id="408172"/>
    <lineage>
        <taxon>unclassified sequences</taxon>
        <taxon>metagenomes</taxon>
        <taxon>ecological metagenomes</taxon>
    </lineage>
</organism>
<protein>
    <recommendedName>
        <fullName evidence="4">Microcystin LR degradation protein MlrC C-terminal domain-containing protein</fullName>
    </recommendedName>
</protein>
<gene>
    <name evidence="3" type="ORF">METZ01_LOCUS346435</name>
</gene>
<dbReference type="EMBL" id="UINC01119622">
    <property type="protein sequence ID" value="SVC93581.1"/>
    <property type="molecule type" value="Genomic_DNA"/>
</dbReference>
<dbReference type="InterPro" id="IPR015995">
    <property type="entry name" value="MlrC_N"/>
</dbReference>
<dbReference type="InterPro" id="IPR010799">
    <property type="entry name" value="MlrC_C"/>
</dbReference>
<evidence type="ECO:0000313" key="3">
    <source>
        <dbReference type="EMBL" id="SVC93581.1"/>
    </source>
</evidence>
<dbReference type="Pfam" id="PF07364">
    <property type="entry name" value="DUF1485"/>
    <property type="match status" value="1"/>
</dbReference>
<evidence type="ECO:0008006" key="4">
    <source>
        <dbReference type="Google" id="ProtNLM"/>
    </source>
</evidence>
<feature type="domain" description="Microcystin LR degradation protein MlrC C-terminal" evidence="1">
    <location>
        <begin position="106"/>
        <end position="284"/>
    </location>
</feature>
<dbReference type="AlphaFoldDB" id="A0A382RAJ7"/>
<dbReference type="Pfam" id="PF07171">
    <property type="entry name" value="MlrC_C"/>
    <property type="match status" value="1"/>
</dbReference>
<feature type="domain" description="Microcystin LR degradation protein MlrC N-terminal" evidence="2">
    <location>
        <begin position="4"/>
        <end position="96"/>
    </location>
</feature>
<proteinExistence type="predicted"/>
<feature type="non-terminal residue" evidence="3">
    <location>
        <position position="1"/>
    </location>
</feature>
<evidence type="ECO:0000259" key="1">
    <source>
        <dbReference type="Pfam" id="PF07171"/>
    </source>
</evidence>